<keyword evidence="9" id="KW-1185">Reference proteome</keyword>
<evidence type="ECO:0000256" key="3">
    <source>
        <dbReference type="ARBA" id="ARBA00035117"/>
    </source>
</evidence>
<comment type="similarity">
    <text evidence="3">Belongs to the FcoT family.</text>
</comment>
<dbReference type="InterPro" id="IPR022598">
    <property type="entry name" value="FcoT_ThioEstase"/>
</dbReference>
<evidence type="ECO:0000256" key="4">
    <source>
        <dbReference type="ARBA" id="ARBA00035127"/>
    </source>
</evidence>
<dbReference type="InterPro" id="IPR043064">
    <property type="entry name" value="FcoT_ThioEstase_Rv0098-like_sf"/>
</dbReference>
<comment type="catalytic activity">
    <reaction evidence="7">
        <text>a (3R)-3-[(carboxymethyl)amino]fatty acid + holo-[ACP] + H(+) = a (2E)-enoyl-[ACP] + glycine + H2O</text>
        <dbReference type="Rhea" id="RHEA:74923"/>
        <dbReference type="Rhea" id="RHEA-COMP:9685"/>
        <dbReference type="Rhea" id="RHEA-COMP:9925"/>
        <dbReference type="ChEBI" id="CHEBI:15377"/>
        <dbReference type="ChEBI" id="CHEBI:15378"/>
        <dbReference type="ChEBI" id="CHEBI:57305"/>
        <dbReference type="ChEBI" id="CHEBI:64479"/>
        <dbReference type="ChEBI" id="CHEBI:78784"/>
        <dbReference type="ChEBI" id="CHEBI:193080"/>
        <dbReference type="EC" id="4.3.2.11"/>
    </reaction>
    <physiologicalReaction direction="right-to-left" evidence="7">
        <dbReference type="Rhea" id="RHEA:74925"/>
    </physiologicalReaction>
</comment>
<evidence type="ECO:0000256" key="1">
    <source>
        <dbReference type="ARBA" id="ARBA00023098"/>
    </source>
</evidence>
<evidence type="ECO:0000313" key="9">
    <source>
        <dbReference type="Proteomes" id="UP001548189"/>
    </source>
</evidence>
<comment type="caution">
    <text evidence="8">The sequence shown here is derived from an EMBL/GenBank/DDBJ whole genome shotgun (WGS) entry which is preliminary data.</text>
</comment>
<proteinExistence type="inferred from homology"/>
<evidence type="ECO:0000256" key="5">
    <source>
        <dbReference type="ARBA" id="ARBA00035169"/>
    </source>
</evidence>
<evidence type="ECO:0000256" key="7">
    <source>
        <dbReference type="ARBA" id="ARBA00048742"/>
    </source>
</evidence>
<dbReference type="EMBL" id="JBEVCJ010000005">
    <property type="protein sequence ID" value="MET1254635.1"/>
    <property type="molecule type" value="Genomic_DNA"/>
</dbReference>
<keyword evidence="2" id="KW-0456">Lyase</keyword>
<protein>
    <recommendedName>
        <fullName evidence="5">(2E)-enoyl-[ACP] glycyltransferase</fullName>
        <ecNumber evidence="4">4.3.2.11</ecNumber>
    </recommendedName>
    <alternativeName>
        <fullName evidence="6">(2E)-unsaturated fatty acyl-[ACP] glycyltransferase</fullName>
    </alternativeName>
</protein>
<dbReference type="EC" id="4.3.2.11" evidence="4"/>
<accession>A0ABV2BRR3</accession>
<reference evidence="8 9" key="1">
    <citation type="submission" date="2024-06" db="EMBL/GenBank/DDBJ databases">
        <authorList>
            <person name="Li F."/>
        </authorList>
    </citation>
    <scope>NUCLEOTIDE SEQUENCE [LARGE SCALE GENOMIC DNA]</scope>
    <source>
        <strain evidence="8 9">GXAS 311</strain>
    </source>
</reference>
<dbReference type="Pfam" id="PF10862">
    <property type="entry name" value="FcoT"/>
    <property type="match status" value="1"/>
</dbReference>
<evidence type="ECO:0000313" key="8">
    <source>
        <dbReference type="EMBL" id="MET1254635.1"/>
    </source>
</evidence>
<dbReference type="RefSeq" id="WP_353874209.1">
    <property type="nucleotide sequence ID" value="NZ_JBEVCJ010000005.1"/>
</dbReference>
<name>A0ABV2BRR3_9GAMM</name>
<dbReference type="Proteomes" id="UP001548189">
    <property type="component" value="Unassembled WGS sequence"/>
</dbReference>
<evidence type="ECO:0000256" key="2">
    <source>
        <dbReference type="ARBA" id="ARBA00023239"/>
    </source>
</evidence>
<evidence type="ECO:0000256" key="6">
    <source>
        <dbReference type="ARBA" id="ARBA00035448"/>
    </source>
</evidence>
<sequence>MIVSESLREQIKFNDDPDLMAKVLTPYKDHCQYLKIATVTSEGNRENEEYLASSAMFQIPESCYIDDTGHFNSVEFNICYNQLMYYTIAKSIAENASPMFADWTMEKYWQKQLPDILIINFKSNFKRPINASRFSGEMEFIKTTFKKNIQFVNTIIRYWDDNNGYCEGAVDLAIVNM</sequence>
<organism evidence="8 9">
    <name type="scientific">Aliikangiella maris</name>
    <dbReference type="NCBI Taxonomy" id="3162458"/>
    <lineage>
        <taxon>Bacteria</taxon>
        <taxon>Pseudomonadati</taxon>
        <taxon>Pseudomonadota</taxon>
        <taxon>Gammaproteobacteria</taxon>
        <taxon>Oceanospirillales</taxon>
        <taxon>Pleioneaceae</taxon>
        <taxon>Aliikangiella</taxon>
    </lineage>
</organism>
<dbReference type="Gene3D" id="3.10.129.30">
    <property type="entry name" value="Rv0098, thioesterase-like hot dog domain"/>
    <property type="match status" value="1"/>
</dbReference>
<keyword evidence="1" id="KW-0443">Lipid metabolism</keyword>
<gene>
    <name evidence="8" type="ORF">ABVT43_05805</name>
</gene>